<dbReference type="Proteomes" id="UP001215598">
    <property type="component" value="Unassembled WGS sequence"/>
</dbReference>
<dbReference type="AlphaFoldDB" id="A0AAD7MDF0"/>
<proteinExistence type="predicted"/>
<evidence type="ECO:0000313" key="1">
    <source>
        <dbReference type="EMBL" id="KAJ7712156.1"/>
    </source>
</evidence>
<organism evidence="1 2">
    <name type="scientific">Mycena metata</name>
    <dbReference type="NCBI Taxonomy" id="1033252"/>
    <lineage>
        <taxon>Eukaryota</taxon>
        <taxon>Fungi</taxon>
        <taxon>Dikarya</taxon>
        <taxon>Basidiomycota</taxon>
        <taxon>Agaricomycotina</taxon>
        <taxon>Agaricomycetes</taxon>
        <taxon>Agaricomycetidae</taxon>
        <taxon>Agaricales</taxon>
        <taxon>Marasmiineae</taxon>
        <taxon>Mycenaceae</taxon>
        <taxon>Mycena</taxon>
    </lineage>
</organism>
<protein>
    <submittedName>
        <fullName evidence="1">Uncharacterized protein</fullName>
    </submittedName>
</protein>
<gene>
    <name evidence="1" type="ORF">B0H16DRAFT_1626263</name>
</gene>
<reference evidence="1" key="1">
    <citation type="submission" date="2023-03" db="EMBL/GenBank/DDBJ databases">
        <title>Massive genome expansion in bonnet fungi (Mycena s.s.) driven by repeated elements and novel gene families across ecological guilds.</title>
        <authorList>
            <consortium name="Lawrence Berkeley National Laboratory"/>
            <person name="Harder C.B."/>
            <person name="Miyauchi S."/>
            <person name="Viragh M."/>
            <person name="Kuo A."/>
            <person name="Thoen E."/>
            <person name="Andreopoulos B."/>
            <person name="Lu D."/>
            <person name="Skrede I."/>
            <person name="Drula E."/>
            <person name="Henrissat B."/>
            <person name="Morin E."/>
            <person name="Kohler A."/>
            <person name="Barry K."/>
            <person name="LaButti K."/>
            <person name="Morin E."/>
            <person name="Salamov A."/>
            <person name="Lipzen A."/>
            <person name="Mereny Z."/>
            <person name="Hegedus B."/>
            <person name="Baldrian P."/>
            <person name="Stursova M."/>
            <person name="Weitz H."/>
            <person name="Taylor A."/>
            <person name="Grigoriev I.V."/>
            <person name="Nagy L.G."/>
            <person name="Martin F."/>
            <person name="Kauserud H."/>
        </authorList>
    </citation>
    <scope>NUCLEOTIDE SEQUENCE</scope>
    <source>
        <strain evidence="1">CBHHK182m</strain>
    </source>
</reference>
<accession>A0AAD7MDF0</accession>
<dbReference type="EMBL" id="JARKIB010000376">
    <property type="protein sequence ID" value="KAJ7712156.1"/>
    <property type="molecule type" value="Genomic_DNA"/>
</dbReference>
<feature type="non-terminal residue" evidence="1">
    <location>
        <position position="168"/>
    </location>
</feature>
<name>A0AAD7MDF0_9AGAR</name>
<keyword evidence="2" id="KW-1185">Reference proteome</keyword>
<evidence type="ECO:0000313" key="2">
    <source>
        <dbReference type="Proteomes" id="UP001215598"/>
    </source>
</evidence>
<sequence length="168" mass="18715">MTIPMWQCNVLGFAVQIKQCAFHVRFMTEPNAVANLLAWCSERGFWIDPSIQIISGPCGVADRIRAWLSVIVIRGIMLIHGGAQSCAYPARIGPVREIQSHLGPDSTPPVRTRRAAFPWRSLCLSSCHVIGATSPWFLYLPIFASANSGHSSVLEPWRRKINKAFPQM</sequence>
<comment type="caution">
    <text evidence="1">The sequence shown here is derived from an EMBL/GenBank/DDBJ whole genome shotgun (WGS) entry which is preliminary data.</text>
</comment>